<accession>A0A5S9M8H5</accession>
<protein>
    <submittedName>
        <fullName evidence="1">Uncharacterized protein</fullName>
    </submittedName>
</protein>
<dbReference type="InterPro" id="IPR029052">
    <property type="entry name" value="Metallo-depent_PP-like"/>
</dbReference>
<dbReference type="Proteomes" id="UP000464658">
    <property type="component" value="Chromosome"/>
</dbReference>
<gene>
    <name evidence="1" type="ORF">BsIDN1_14640</name>
</gene>
<dbReference type="SUPFAM" id="SSF56300">
    <property type="entry name" value="Metallo-dependent phosphatases"/>
    <property type="match status" value="1"/>
</dbReference>
<name>A0A5S9M8H5_BACIA</name>
<proteinExistence type="predicted"/>
<evidence type="ECO:0000313" key="2">
    <source>
        <dbReference type="Proteomes" id="UP000464658"/>
    </source>
</evidence>
<organism evidence="1 2">
    <name type="scientific">Bacillus safensis</name>
    <dbReference type="NCBI Taxonomy" id="561879"/>
    <lineage>
        <taxon>Bacteria</taxon>
        <taxon>Bacillati</taxon>
        <taxon>Bacillota</taxon>
        <taxon>Bacilli</taxon>
        <taxon>Bacillales</taxon>
        <taxon>Bacillaceae</taxon>
        <taxon>Bacillus</taxon>
    </lineage>
</organism>
<dbReference type="EMBL" id="AP021906">
    <property type="protein sequence ID" value="BBP87846.1"/>
    <property type="molecule type" value="Genomic_DNA"/>
</dbReference>
<evidence type="ECO:0000313" key="1">
    <source>
        <dbReference type="EMBL" id="BBP87846.1"/>
    </source>
</evidence>
<dbReference type="Gene3D" id="3.60.21.10">
    <property type="match status" value="1"/>
</dbReference>
<dbReference type="AlphaFoldDB" id="A0A5S9M8H5"/>
<reference evidence="1 2" key="1">
    <citation type="submission" date="2019-12" db="EMBL/GenBank/DDBJ databases">
        <title>Full genome sequence of a Bacillus safensis strain isolated from commercially available natto in Indonesia.</title>
        <authorList>
            <person name="Yoshida M."/>
            <person name="Uomi M."/>
            <person name="Waturangi D."/>
            <person name="Ekaputri J.J."/>
            <person name="Setiamarga D.H.E."/>
        </authorList>
    </citation>
    <scope>NUCLEOTIDE SEQUENCE [LARGE SCALE GENOMIC DNA]</scope>
    <source>
        <strain evidence="1 2">IDN1</strain>
    </source>
</reference>
<sequence length="65" mass="7256">MAVFGLTTEDTAITSSSGPNIQFKDAYKKAKETVNTIQTEEKKINKIIALTHIGYNRDLELAQKK</sequence>